<dbReference type="PANTHER" id="PTHR21299">
    <property type="entry name" value="CYTIDYLATE KINASE/PANTOATE-BETA-ALANINE LIGASE"/>
    <property type="match status" value="1"/>
</dbReference>
<name>A0ABW0VY16_9BACL</name>
<dbReference type="EMBL" id="JBHSOW010000063">
    <property type="protein sequence ID" value="MFC5650775.1"/>
    <property type="molecule type" value="Genomic_DNA"/>
</dbReference>
<keyword evidence="4 8" id="KW-0566">Pantothenate biosynthesis</keyword>
<evidence type="ECO:0000313" key="10">
    <source>
        <dbReference type="EMBL" id="MFC5650775.1"/>
    </source>
</evidence>
<dbReference type="Gene3D" id="3.40.50.620">
    <property type="entry name" value="HUPs"/>
    <property type="match status" value="1"/>
</dbReference>
<feature type="binding site" evidence="8">
    <location>
        <position position="63"/>
    </location>
    <ligand>
        <name>(R)-pantoate</name>
        <dbReference type="ChEBI" id="CHEBI:15980"/>
    </ligand>
</feature>
<dbReference type="HAMAP" id="MF_00158">
    <property type="entry name" value="PanC"/>
    <property type="match status" value="1"/>
</dbReference>
<proteinExistence type="inferred from homology"/>
<dbReference type="Pfam" id="PF02569">
    <property type="entry name" value="Pantoate_ligase"/>
    <property type="match status" value="1"/>
</dbReference>
<comment type="subunit">
    <text evidence="8">Homodimer.</text>
</comment>
<comment type="caution">
    <text evidence="10">The sequence shown here is derived from an EMBL/GenBank/DDBJ whole genome shotgun (WGS) entry which is preliminary data.</text>
</comment>
<feature type="binding site" evidence="8">
    <location>
        <begin position="32"/>
        <end position="39"/>
    </location>
    <ligand>
        <name>ATP</name>
        <dbReference type="ChEBI" id="CHEBI:30616"/>
    </ligand>
</feature>
<feature type="binding site" evidence="8">
    <location>
        <begin position="186"/>
        <end position="189"/>
    </location>
    <ligand>
        <name>ATP</name>
        <dbReference type="ChEBI" id="CHEBI:30616"/>
    </ligand>
</feature>
<dbReference type="RefSeq" id="WP_379189356.1">
    <property type="nucleotide sequence ID" value="NZ_JBHSOW010000063.1"/>
</dbReference>
<keyword evidence="8" id="KW-0963">Cytoplasm</keyword>
<feature type="binding site" evidence="8">
    <location>
        <position position="178"/>
    </location>
    <ligand>
        <name>ATP</name>
        <dbReference type="ChEBI" id="CHEBI:30616"/>
    </ligand>
</feature>
<dbReference type="SUPFAM" id="SSF52374">
    <property type="entry name" value="Nucleotidylyl transferase"/>
    <property type="match status" value="1"/>
</dbReference>
<dbReference type="InterPro" id="IPR014729">
    <property type="entry name" value="Rossmann-like_a/b/a_fold"/>
</dbReference>
<comment type="subcellular location">
    <subcellularLocation>
        <location evidence="8">Cytoplasm</location>
    </subcellularLocation>
</comment>
<dbReference type="NCBIfam" id="TIGR00018">
    <property type="entry name" value="panC"/>
    <property type="match status" value="1"/>
</dbReference>
<dbReference type="InterPro" id="IPR003721">
    <property type="entry name" value="Pantoate_ligase"/>
</dbReference>
<feature type="active site" description="Proton donor" evidence="8">
    <location>
        <position position="39"/>
    </location>
</feature>
<sequence length="323" mass="36269">MIVCTTIPELKAELNNWRSKFPEGRIGLVPTMGYLHEGHASLMRRAAEDCEFTVLTVFVNPLQFGPNEDFDRYPRDTERDKEIAEANGIDLIFIPSVQEMYPKKPLTRVLINEVTDRLCGASRPGHFDGVGTVVSKLFHLVLPDRAYFGMKDAQQIAVIKRMVDDLNFPVEIVPCETVREADGLAMSSRNVFLDNEQRSQAVVLSQTLSKAEKWIREPGITVTDMLERIKNSIQEAPSAVIDYAELLEYPDLIPPGSDTDLSQHNQTLIVALAVKFGQTRLIDNRLMAAHGGDRHVQNNDEIEAPPGNGDRSELELCGQHNYR</sequence>
<feature type="binding site" evidence="8">
    <location>
        <position position="63"/>
    </location>
    <ligand>
        <name>beta-alanine</name>
        <dbReference type="ChEBI" id="CHEBI:57966"/>
    </ligand>
</feature>
<keyword evidence="3 8" id="KW-0436">Ligase</keyword>
<evidence type="ECO:0000256" key="5">
    <source>
        <dbReference type="ARBA" id="ARBA00022741"/>
    </source>
</evidence>
<organism evidence="10 11">
    <name type="scientific">Paenibacillus solisilvae</name>
    <dbReference type="NCBI Taxonomy" id="2486751"/>
    <lineage>
        <taxon>Bacteria</taxon>
        <taxon>Bacillati</taxon>
        <taxon>Bacillota</taxon>
        <taxon>Bacilli</taxon>
        <taxon>Bacillales</taxon>
        <taxon>Paenibacillaceae</taxon>
        <taxon>Paenibacillus</taxon>
    </lineage>
</organism>
<feature type="region of interest" description="Disordered" evidence="9">
    <location>
        <begin position="292"/>
        <end position="323"/>
    </location>
</feature>
<evidence type="ECO:0000313" key="11">
    <source>
        <dbReference type="Proteomes" id="UP001596047"/>
    </source>
</evidence>
<gene>
    <name evidence="8 10" type="primary">panC</name>
    <name evidence="10" type="ORF">ACFPYJ_17000</name>
</gene>
<keyword evidence="6 8" id="KW-0067">ATP-binding</keyword>
<feature type="binding site" evidence="8">
    <location>
        <position position="155"/>
    </location>
    <ligand>
        <name>(R)-pantoate</name>
        <dbReference type="ChEBI" id="CHEBI:15980"/>
    </ligand>
</feature>
<comment type="pathway">
    <text evidence="1 8">Cofactor biosynthesis; (R)-pantothenate biosynthesis; (R)-pantothenate from (R)-pantoate and beta-alanine: step 1/1.</text>
</comment>
<comment type="miscellaneous">
    <text evidence="8">The reaction proceeds by a bi uni uni bi ping pong mechanism.</text>
</comment>
<keyword evidence="11" id="KW-1185">Reference proteome</keyword>
<dbReference type="Proteomes" id="UP001596047">
    <property type="component" value="Unassembled WGS sequence"/>
</dbReference>
<comment type="function">
    <text evidence="8">Catalyzes the condensation of pantoate with beta-alanine in an ATP-dependent reaction via a pantoyl-adenylate intermediate.</text>
</comment>
<comment type="catalytic activity">
    <reaction evidence="7 8">
        <text>(R)-pantoate + beta-alanine + ATP = (R)-pantothenate + AMP + diphosphate + H(+)</text>
        <dbReference type="Rhea" id="RHEA:10912"/>
        <dbReference type="ChEBI" id="CHEBI:15378"/>
        <dbReference type="ChEBI" id="CHEBI:15980"/>
        <dbReference type="ChEBI" id="CHEBI:29032"/>
        <dbReference type="ChEBI" id="CHEBI:30616"/>
        <dbReference type="ChEBI" id="CHEBI:33019"/>
        <dbReference type="ChEBI" id="CHEBI:57966"/>
        <dbReference type="ChEBI" id="CHEBI:456215"/>
        <dbReference type="EC" id="6.3.2.1"/>
    </reaction>
</comment>
<dbReference type="Gene3D" id="3.30.1300.10">
    <property type="entry name" value="Pantoate-beta-alanine ligase, C-terminal domain"/>
    <property type="match status" value="1"/>
</dbReference>
<evidence type="ECO:0000256" key="7">
    <source>
        <dbReference type="ARBA" id="ARBA00048258"/>
    </source>
</evidence>
<evidence type="ECO:0000256" key="1">
    <source>
        <dbReference type="ARBA" id="ARBA00004990"/>
    </source>
</evidence>
<evidence type="ECO:0000256" key="2">
    <source>
        <dbReference type="ARBA" id="ARBA00009256"/>
    </source>
</evidence>
<comment type="similarity">
    <text evidence="2 8">Belongs to the pantothenate synthetase family.</text>
</comment>
<dbReference type="GO" id="GO:0004592">
    <property type="term" value="F:pantoate-beta-alanine ligase activity"/>
    <property type="evidence" value="ECO:0007669"/>
    <property type="project" value="UniProtKB-EC"/>
</dbReference>
<evidence type="ECO:0000256" key="9">
    <source>
        <dbReference type="SAM" id="MobiDB-lite"/>
    </source>
</evidence>
<dbReference type="InterPro" id="IPR042176">
    <property type="entry name" value="Pantoate_ligase_C"/>
</dbReference>
<evidence type="ECO:0000256" key="3">
    <source>
        <dbReference type="ARBA" id="ARBA00022598"/>
    </source>
</evidence>
<dbReference type="EC" id="6.3.2.1" evidence="8"/>
<accession>A0ABW0VY16</accession>
<dbReference type="PANTHER" id="PTHR21299:SF1">
    <property type="entry name" value="PANTOATE--BETA-ALANINE LIGASE"/>
    <property type="match status" value="1"/>
</dbReference>
<reference evidence="11" key="1">
    <citation type="journal article" date="2019" name="Int. J. Syst. Evol. Microbiol.">
        <title>The Global Catalogue of Microorganisms (GCM) 10K type strain sequencing project: providing services to taxonomists for standard genome sequencing and annotation.</title>
        <authorList>
            <consortium name="The Broad Institute Genomics Platform"/>
            <consortium name="The Broad Institute Genome Sequencing Center for Infectious Disease"/>
            <person name="Wu L."/>
            <person name="Ma J."/>
        </authorList>
    </citation>
    <scope>NUCLEOTIDE SEQUENCE [LARGE SCALE GENOMIC DNA]</scope>
    <source>
        <strain evidence="11">CGMCC 1.3240</strain>
    </source>
</reference>
<evidence type="ECO:0000256" key="4">
    <source>
        <dbReference type="ARBA" id="ARBA00022655"/>
    </source>
</evidence>
<evidence type="ECO:0000256" key="8">
    <source>
        <dbReference type="HAMAP-Rule" id="MF_00158"/>
    </source>
</evidence>
<feature type="binding site" evidence="8">
    <location>
        <begin position="149"/>
        <end position="152"/>
    </location>
    <ligand>
        <name>ATP</name>
        <dbReference type="ChEBI" id="CHEBI:30616"/>
    </ligand>
</feature>
<dbReference type="CDD" id="cd00560">
    <property type="entry name" value="PanC"/>
    <property type="match status" value="1"/>
</dbReference>
<keyword evidence="5 8" id="KW-0547">Nucleotide-binding</keyword>
<protein>
    <recommendedName>
        <fullName evidence="8">Pantothenate synthetase</fullName>
        <shortName evidence="8">PS</shortName>
        <ecNumber evidence="8">6.3.2.1</ecNumber>
    </recommendedName>
    <alternativeName>
        <fullName evidence="8">Pantoate--beta-alanine ligase</fullName>
    </alternativeName>
    <alternativeName>
        <fullName evidence="8">Pantoate-activating enzyme</fullName>
    </alternativeName>
</protein>
<evidence type="ECO:0000256" key="6">
    <source>
        <dbReference type="ARBA" id="ARBA00022840"/>
    </source>
</evidence>